<name>A0AC35FGX0_9BILA</name>
<evidence type="ECO:0000313" key="2">
    <source>
        <dbReference type="WBParaSite" id="PS1159_v2.g17282.t2"/>
    </source>
</evidence>
<accession>A0AC35FGX0</accession>
<evidence type="ECO:0000313" key="1">
    <source>
        <dbReference type="Proteomes" id="UP000887580"/>
    </source>
</evidence>
<dbReference type="WBParaSite" id="PS1159_v2.g17282.t2">
    <property type="protein sequence ID" value="PS1159_v2.g17282.t2"/>
    <property type="gene ID" value="PS1159_v2.g17282"/>
</dbReference>
<protein>
    <submittedName>
        <fullName evidence="2">Uncharacterized protein</fullName>
    </submittedName>
</protein>
<reference evidence="2" key="1">
    <citation type="submission" date="2022-11" db="UniProtKB">
        <authorList>
            <consortium name="WormBaseParasite"/>
        </authorList>
    </citation>
    <scope>IDENTIFICATION</scope>
</reference>
<sequence>ERFKAFSTTAESLVAKCKTLLSCYAFHEPKPSIQQNTDINKPLYVNAGNDSLESIGHITGAGIPPNNYKDAMREWKEAFQENFPQEDENKKQSSSADIVEDKKFAEYEIDIADENKKQSSSADIVEDKKFAEYEIDIAVEEKRRELEMFIREKKNRKALAEKSRRQNG</sequence>
<organism evidence="1 2">
    <name type="scientific">Panagrolaimus sp. PS1159</name>
    <dbReference type="NCBI Taxonomy" id="55785"/>
    <lineage>
        <taxon>Eukaryota</taxon>
        <taxon>Metazoa</taxon>
        <taxon>Ecdysozoa</taxon>
        <taxon>Nematoda</taxon>
        <taxon>Chromadorea</taxon>
        <taxon>Rhabditida</taxon>
        <taxon>Tylenchina</taxon>
        <taxon>Panagrolaimomorpha</taxon>
        <taxon>Panagrolaimoidea</taxon>
        <taxon>Panagrolaimidae</taxon>
        <taxon>Panagrolaimus</taxon>
    </lineage>
</organism>
<dbReference type="Proteomes" id="UP000887580">
    <property type="component" value="Unplaced"/>
</dbReference>
<proteinExistence type="predicted"/>